<dbReference type="Proteomes" id="UP000030700">
    <property type="component" value="Unassembled WGS sequence"/>
</dbReference>
<gene>
    <name evidence="1" type="ORF">U14_01540</name>
</gene>
<keyword evidence="2" id="KW-1185">Reference proteome</keyword>
<reference evidence="1" key="1">
    <citation type="journal article" date="2015" name="PeerJ">
        <title>First genomic representation of candidate bacterial phylum KSB3 points to enhanced environmental sensing as a trigger of wastewater bulking.</title>
        <authorList>
            <person name="Sekiguchi Y."/>
            <person name="Ohashi A."/>
            <person name="Parks D.H."/>
            <person name="Yamauchi T."/>
            <person name="Tyson G.W."/>
            <person name="Hugenholtz P."/>
        </authorList>
    </citation>
    <scope>NUCLEOTIDE SEQUENCE [LARGE SCALE GENOMIC DNA]</scope>
</reference>
<dbReference type="STRING" id="1499966.U14_01540"/>
<protein>
    <submittedName>
        <fullName evidence="1">Uncharacterized protein</fullName>
    </submittedName>
</protein>
<dbReference type="EMBL" id="DF820456">
    <property type="protein sequence ID" value="GAK50312.1"/>
    <property type="molecule type" value="Genomic_DNA"/>
</dbReference>
<evidence type="ECO:0000313" key="1">
    <source>
        <dbReference type="EMBL" id="GAK50312.1"/>
    </source>
</evidence>
<proteinExistence type="predicted"/>
<accession>A0A0S6VSB0</accession>
<evidence type="ECO:0000313" key="2">
    <source>
        <dbReference type="Proteomes" id="UP000030700"/>
    </source>
</evidence>
<organism evidence="1">
    <name type="scientific">Candidatus Moduliflexus flocculans</name>
    <dbReference type="NCBI Taxonomy" id="1499966"/>
    <lineage>
        <taxon>Bacteria</taxon>
        <taxon>Candidatus Moduliflexota</taxon>
        <taxon>Candidatus Moduliflexia</taxon>
        <taxon>Candidatus Moduliflexales</taxon>
        <taxon>Candidatus Moduliflexaceae</taxon>
    </lineage>
</organism>
<dbReference type="HOGENOM" id="CLU_1955280_0_0_0"/>
<name>A0A0S6VSB0_9BACT</name>
<sequence length="129" mass="15535">MNKIDELEQRLKEYAQQSRRAEEVALEALRAYPERPQHLMPNDVLRREVFRHHTRTLLIDEIKEWIDELKGIRLYQLYRENDEGNSVPHGARQYMTEREAEDVNAAFEANRERLRWKPIDLFESEDAAE</sequence>
<dbReference type="AlphaFoldDB" id="A0A0S6VSB0"/>